<dbReference type="PANTHER" id="PTHR24567:SF68">
    <property type="entry name" value="DNA-BINDING TRANSCRIPTIONAL DUAL REGULATOR CRP"/>
    <property type="match status" value="1"/>
</dbReference>
<dbReference type="PROSITE" id="PS51063">
    <property type="entry name" value="HTH_CRP_2"/>
    <property type="match status" value="1"/>
</dbReference>
<dbReference type="GO" id="GO:0003700">
    <property type="term" value="F:DNA-binding transcription factor activity"/>
    <property type="evidence" value="ECO:0007669"/>
    <property type="project" value="TreeGrafter"/>
</dbReference>
<dbReference type="GO" id="GO:0003677">
    <property type="term" value="F:DNA binding"/>
    <property type="evidence" value="ECO:0007669"/>
    <property type="project" value="UniProtKB-KW"/>
</dbReference>
<dbReference type="InterPro" id="IPR018490">
    <property type="entry name" value="cNMP-bd_dom_sf"/>
</dbReference>
<dbReference type="Proteomes" id="UP000199167">
    <property type="component" value="Unassembled WGS sequence"/>
</dbReference>
<dbReference type="CDD" id="cd00038">
    <property type="entry name" value="CAP_ED"/>
    <property type="match status" value="1"/>
</dbReference>
<dbReference type="Pfam" id="PF13545">
    <property type="entry name" value="HTH_Crp_2"/>
    <property type="match status" value="1"/>
</dbReference>
<dbReference type="RefSeq" id="WP_165611857.1">
    <property type="nucleotide sequence ID" value="NZ_FOIZ01000002.1"/>
</dbReference>
<dbReference type="Gene3D" id="1.10.10.10">
    <property type="entry name" value="Winged helix-like DNA-binding domain superfamily/Winged helix DNA-binding domain"/>
    <property type="match status" value="1"/>
</dbReference>
<dbReference type="PANTHER" id="PTHR24567">
    <property type="entry name" value="CRP FAMILY TRANSCRIPTIONAL REGULATORY PROTEIN"/>
    <property type="match status" value="1"/>
</dbReference>
<feature type="domain" description="Cyclic nucleotide-binding" evidence="4">
    <location>
        <begin position="1"/>
        <end position="117"/>
    </location>
</feature>
<dbReference type="Pfam" id="PF00027">
    <property type="entry name" value="cNMP_binding"/>
    <property type="match status" value="1"/>
</dbReference>
<dbReference type="PROSITE" id="PS50042">
    <property type="entry name" value="CNMP_BINDING_3"/>
    <property type="match status" value="1"/>
</dbReference>
<keyword evidence="1" id="KW-0805">Transcription regulation</keyword>
<feature type="domain" description="HTH crp-type" evidence="5">
    <location>
        <begin position="128"/>
        <end position="204"/>
    </location>
</feature>
<protein>
    <submittedName>
        <fullName evidence="6">cAMP-binding domain of CRP or a regulatory subunit of cAMP-dependent protein kinases</fullName>
    </submittedName>
</protein>
<dbReference type="SUPFAM" id="SSF46785">
    <property type="entry name" value="Winged helix' DNA-binding domain"/>
    <property type="match status" value="1"/>
</dbReference>
<keyword evidence="2" id="KW-0238">DNA-binding</keyword>
<dbReference type="InterPro" id="IPR000595">
    <property type="entry name" value="cNMP-bd_dom"/>
</dbReference>
<evidence type="ECO:0000256" key="1">
    <source>
        <dbReference type="ARBA" id="ARBA00023015"/>
    </source>
</evidence>
<reference evidence="6 7" key="1">
    <citation type="submission" date="2016-10" db="EMBL/GenBank/DDBJ databases">
        <authorList>
            <person name="de Groot N.N."/>
        </authorList>
    </citation>
    <scope>NUCLEOTIDE SEQUENCE [LARGE SCALE GENOMIC DNA]</scope>
    <source>
        <strain evidence="6 7">DSM 17925</strain>
    </source>
</reference>
<dbReference type="AlphaFoldDB" id="A0A1I0RP18"/>
<dbReference type="SMART" id="SM00100">
    <property type="entry name" value="cNMP"/>
    <property type="match status" value="1"/>
</dbReference>
<accession>A0A1I0RP18</accession>
<dbReference type="EMBL" id="FOIZ01000002">
    <property type="protein sequence ID" value="SEW42793.1"/>
    <property type="molecule type" value="Genomic_DNA"/>
</dbReference>
<dbReference type="GO" id="GO:0016301">
    <property type="term" value="F:kinase activity"/>
    <property type="evidence" value="ECO:0007669"/>
    <property type="project" value="UniProtKB-KW"/>
</dbReference>
<sequence>MDPADSRDLFADAKRRSFAAGEMLFAEGEPGDMVMLIEKGRVEVSVTSLSGRKSVLAHMGPGEVLGEIAALDGGTRSADTVAASAVEGLVVSRQNILAFVAERSDVAQAIITELCRKVRNASDMFTTQSAPEGSTRLARALLRLFDKWGERDNGRLRLSERFSQAEIGEFSGLARENVNRHIKAWADEGIVIVERRQLFLLDRGRLAALADI</sequence>
<organism evidence="6 7">
    <name type="scientific">Cognatiyoonia koreensis</name>
    <dbReference type="NCBI Taxonomy" id="364200"/>
    <lineage>
        <taxon>Bacteria</taxon>
        <taxon>Pseudomonadati</taxon>
        <taxon>Pseudomonadota</taxon>
        <taxon>Alphaproteobacteria</taxon>
        <taxon>Rhodobacterales</taxon>
        <taxon>Paracoccaceae</taxon>
        <taxon>Cognatiyoonia</taxon>
    </lineage>
</organism>
<keyword evidence="3" id="KW-0804">Transcription</keyword>
<evidence type="ECO:0000259" key="5">
    <source>
        <dbReference type="PROSITE" id="PS51063"/>
    </source>
</evidence>
<name>A0A1I0RP18_9RHOB</name>
<dbReference type="SUPFAM" id="SSF51206">
    <property type="entry name" value="cAMP-binding domain-like"/>
    <property type="match status" value="1"/>
</dbReference>
<dbReference type="InterPro" id="IPR036390">
    <property type="entry name" value="WH_DNA-bd_sf"/>
</dbReference>
<dbReference type="InterPro" id="IPR036388">
    <property type="entry name" value="WH-like_DNA-bd_sf"/>
</dbReference>
<dbReference type="InterPro" id="IPR050397">
    <property type="entry name" value="Env_Response_Regulators"/>
</dbReference>
<evidence type="ECO:0000256" key="2">
    <source>
        <dbReference type="ARBA" id="ARBA00023125"/>
    </source>
</evidence>
<keyword evidence="6" id="KW-0418">Kinase</keyword>
<keyword evidence="6" id="KW-0808">Transferase</keyword>
<evidence type="ECO:0000313" key="6">
    <source>
        <dbReference type="EMBL" id="SEW42793.1"/>
    </source>
</evidence>
<dbReference type="STRING" id="364200.SAMN04488515_3001"/>
<dbReference type="SMART" id="SM00419">
    <property type="entry name" value="HTH_CRP"/>
    <property type="match status" value="1"/>
</dbReference>
<dbReference type="InterPro" id="IPR012318">
    <property type="entry name" value="HTH_CRP"/>
</dbReference>
<gene>
    <name evidence="6" type="ORF">SAMN04488515_3001</name>
</gene>
<proteinExistence type="predicted"/>
<evidence type="ECO:0000256" key="3">
    <source>
        <dbReference type="ARBA" id="ARBA00023163"/>
    </source>
</evidence>
<evidence type="ECO:0000259" key="4">
    <source>
        <dbReference type="PROSITE" id="PS50042"/>
    </source>
</evidence>
<dbReference type="GO" id="GO:0005829">
    <property type="term" value="C:cytosol"/>
    <property type="evidence" value="ECO:0007669"/>
    <property type="project" value="TreeGrafter"/>
</dbReference>
<dbReference type="Gene3D" id="2.60.120.10">
    <property type="entry name" value="Jelly Rolls"/>
    <property type="match status" value="1"/>
</dbReference>
<evidence type="ECO:0000313" key="7">
    <source>
        <dbReference type="Proteomes" id="UP000199167"/>
    </source>
</evidence>
<dbReference type="InterPro" id="IPR014710">
    <property type="entry name" value="RmlC-like_jellyroll"/>
</dbReference>
<keyword evidence="7" id="KW-1185">Reference proteome</keyword>